<dbReference type="SUPFAM" id="SSF53697">
    <property type="entry name" value="SIS domain"/>
    <property type="match status" value="1"/>
</dbReference>
<protein>
    <submittedName>
        <fullName evidence="2">SIS domain-containing protein</fullName>
    </submittedName>
</protein>
<dbReference type="InterPro" id="IPR046348">
    <property type="entry name" value="SIS_dom_sf"/>
</dbReference>
<dbReference type="Proteomes" id="UP000678237">
    <property type="component" value="Unassembled WGS sequence"/>
</dbReference>
<comment type="caution">
    <text evidence="2">The sequence shown here is derived from an EMBL/GenBank/DDBJ whole genome shotgun (WGS) entry which is preliminary data.</text>
</comment>
<accession>A0A8T4LAA5</accession>
<dbReference type="GO" id="GO:1901135">
    <property type="term" value="P:carbohydrate derivative metabolic process"/>
    <property type="evidence" value="ECO:0007669"/>
    <property type="project" value="InterPro"/>
</dbReference>
<dbReference type="InterPro" id="IPR050099">
    <property type="entry name" value="SIS_GmhA/DiaA_subfam"/>
</dbReference>
<name>A0A8T4LAA5_9ARCH</name>
<evidence type="ECO:0000313" key="3">
    <source>
        <dbReference type="Proteomes" id="UP000678237"/>
    </source>
</evidence>
<dbReference type="Pfam" id="PF13580">
    <property type="entry name" value="SIS_2"/>
    <property type="match status" value="1"/>
</dbReference>
<organism evidence="2 3">
    <name type="scientific">Candidatus Iainarchaeum sp</name>
    <dbReference type="NCBI Taxonomy" id="3101447"/>
    <lineage>
        <taxon>Archaea</taxon>
        <taxon>Candidatus Iainarchaeota</taxon>
        <taxon>Candidatus Iainarchaeia</taxon>
        <taxon>Candidatus Iainarchaeales</taxon>
        <taxon>Candidatus Iainarchaeaceae</taxon>
        <taxon>Candidatus Iainarchaeum</taxon>
    </lineage>
</organism>
<dbReference type="InterPro" id="IPR035461">
    <property type="entry name" value="GmhA/DiaA"/>
</dbReference>
<reference evidence="2" key="1">
    <citation type="submission" date="2021-03" db="EMBL/GenBank/DDBJ databases">
        <authorList>
            <person name="Jaffe A."/>
        </authorList>
    </citation>
    <scope>NUCLEOTIDE SEQUENCE</scope>
    <source>
        <strain evidence="2">RIFCSPLOWO2_01_FULL_58_19</strain>
    </source>
</reference>
<dbReference type="InterPro" id="IPR001347">
    <property type="entry name" value="SIS_dom"/>
</dbReference>
<dbReference type="GO" id="GO:0097367">
    <property type="term" value="F:carbohydrate derivative binding"/>
    <property type="evidence" value="ECO:0007669"/>
    <property type="project" value="InterPro"/>
</dbReference>
<evidence type="ECO:0000313" key="2">
    <source>
        <dbReference type="EMBL" id="MBS3063654.1"/>
    </source>
</evidence>
<dbReference type="CDD" id="cd05006">
    <property type="entry name" value="SIS_GmhA"/>
    <property type="match status" value="1"/>
</dbReference>
<evidence type="ECO:0000259" key="1">
    <source>
        <dbReference type="PROSITE" id="PS51464"/>
    </source>
</evidence>
<gene>
    <name evidence="2" type="ORF">J4203_07365</name>
</gene>
<dbReference type="PROSITE" id="PS51464">
    <property type="entry name" value="SIS"/>
    <property type="match status" value="1"/>
</dbReference>
<dbReference type="AlphaFoldDB" id="A0A8T4LAA5"/>
<feature type="domain" description="SIS" evidence="1">
    <location>
        <begin position="26"/>
        <end position="184"/>
    </location>
</feature>
<dbReference type="PANTHER" id="PTHR30390:SF8">
    <property type="entry name" value="SUGAR ISOMERASE (SIS)"/>
    <property type="match status" value="1"/>
</dbReference>
<dbReference type="Gene3D" id="3.40.50.10490">
    <property type="entry name" value="Glucose-6-phosphate isomerase like protein, domain 1"/>
    <property type="match status" value="1"/>
</dbReference>
<reference evidence="2" key="2">
    <citation type="submission" date="2021-05" db="EMBL/GenBank/DDBJ databases">
        <title>Protein family content uncovers lineage relationships and bacterial pathway maintenance mechanisms in DPANN archaea.</title>
        <authorList>
            <person name="Castelle C.J."/>
            <person name="Meheust R."/>
            <person name="Jaffe A.L."/>
            <person name="Seitz K."/>
            <person name="Gong X."/>
            <person name="Baker B.J."/>
            <person name="Banfield J.F."/>
        </authorList>
    </citation>
    <scope>NUCLEOTIDE SEQUENCE</scope>
    <source>
        <strain evidence="2">RIFCSPLOWO2_01_FULL_58_19</strain>
    </source>
</reference>
<dbReference type="PANTHER" id="PTHR30390">
    <property type="entry name" value="SEDOHEPTULOSE 7-PHOSPHATE ISOMERASE / DNAA INITIATOR-ASSOCIATING FACTOR FOR REPLICATION INITIATION"/>
    <property type="match status" value="1"/>
</dbReference>
<sequence>MVSTQAYLENLKKVIDGLPCKDIDACIQALLQACQAGHQVFVFGNGGSAATASHVANDLNKGCLLPGKPRFKAICLNDNVPLMTAWGNDSSYEDIFVEPLKNFLQKGDVVLAISASGNSPNVLKAVEYAKERGAKTVAWTGFGGGKLKPLADLSIVVPSHEYGPCEDLHLVLDHLMMQRIRELM</sequence>
<proteinExistence type="predicted"/>
<dbReference type="EMBL" id="JAGVWE010000006">
    <property type="protein sequence ID" value="MBS3063654.1"/>
    <property type="molecule type" value="Genomic_DNA"/>
</dbReference>